<dbReference type="Pfam" id="PF00923">
    <property type="entry name" value="TAL_FSA"/>
    <property type="match status" value="1"/>
</dbReference>
<sequence>MKFFIDTANLSEIQQAQDMGILDGVTTNPSLMAKEGIAGEEEVKAHYKAICDIVEDKVSAEVISTNYDEMVIEAEALAAIDPKIVVKVPMIADGVKLIKYLSSKGIRTNCTLIFSAGQALLAAKAGATYVSPFLGRLDDIGSTGTALIKEIKTIFDNYEYGTEILCASIRNMTHLLDCAKIGADVATSPLSVYTALKNHPLTDSGLEKFLQDHAKAEEAQLAAAQG</sequence>
<dbReference type="Proteomes" id="UP001310022">
    <property type="component" value="Unassembled WGS sequence"/>
</dbReference>
<comment type="subcellular location">
    <subcellularLocation>
        <location evidence="1">Cytoplasm</location>
    </subcellularLocation>
</comment>
<dbReference type="Gene3D" id="3.20.20.70">
    <property type="entry name" value="Aldolase class I"/>
    <property type="match status" value="1"/>
</dbReference>
<dbReference type="NCBIfam" id="TIGR00875">
    <property type="entry name" value="fsa_talC_mipB"/>
    <property type="match status" value="1"/>
</dbReference>
<protein>
    <submittedName>
        <fullName evidence="4">Transaldolase</fullName>
    </submittedName>
</protein>
<dbReference type="SUPFAM" id="SSF51569">
    <property type="entry name" value="Aldolase"/>
    <property type="match status" value="1"/>
</dbReference>
<keyword evidence="5" id="KW-1185">Reference proteome</keyword>
<dbReference type="InterPro" id="IPR001585">
    <property type="entry name" value="TAL/FSA"/>
</dbReference>
<dbReference type="GO" id="GO:0042182">
    <property type="term" value="P:ketone catabolic process"/>
    <property type="evidence" value="ECO:0007669"/>
    <property type="project" value="UniProtKB-ARBA"/>
</dbReference>
<comment type="caution">
    <text evidence="4">The sequence shown here is derived from an EMBL/GenBank/DDBJ whole genome shotgun (WGS) entry which is preliminary data.</text>
</comment>
<dbReference type="PANTHER" id="PTHR10683:SF40">
    <property type="entry name" value="FRUCTOSE-6-PHOSPHATE ALDOLASE 1-RELATED"/>
    <property type="match status" value="1"/>
</dbReference>
<dbReference type="CDD" id="cd00956">
    <property type="entry name" value="Transaldolase_FSA"/>
    <property type="match status" value="1"/>
</dbReference>
<dbReference type="InterPro" id="IPR033919">
    <property type="entry name" value="TSA/FSA_arc/bac"/>
</dbReference>
<organism evidence="4 5">
    <name type="scientific">Persicobacter diffluens</name>
    <dbReference type="NCBI Taxonomy" id="981"/>
    <lineage>
        <taxon>Bacteria</taxon>
        <taxon>Pseudomonadati</taxon>
        <taxon>Bacteroidota</taxon>
        <taxon>Cytophagia</taxon>
        <taxon>Cytophagales</taxon>
        <taxon>Persicobacteraceae</taxon>
        <taxon>Persicobacter</taxon>
    </lineage>
</organism>
<dbReference type="RefSeq" id="WP_338239287.1">
    <property type="nucleotide sequence ID" value="NZ_BQKE01000004.1"/>
</dbReference>
<dbReference type="EMBL" id="BQKE01000004">
    <property type="protein sequence ID" value="GJM64206.1"/>
    <property type="molecule type" value="Genomic_DNA"/>
</dbReference>
<dbReference type="GO" id="GO:0005975">
    <property type="term" value="P:carbohydrate metabolic process"/>
    <property type="evidence" value="ECO:0007669"/>
    <property type="project" value="InterPro"/>
</dbReference>
<dbReference type="InterPro" id="IPR004731">
    <property type="entry name" value="Transaldolase_3B/F6P_aldolase"/>
</dbReference>
<evidence type="ECO:0000256" key="3">
    <source>
        <dbReference type="ARBA" id="ARBA00023270"/>
    </source>
</evidence>
<evidence type="ECO:0000313" key="4">
    <source>
        <dbReference type="EMBL" id="GJM64206.1"/>
    </source>
</evidence>
<dbReference type="InterPro" id="IPR018225">
    <property type="entry name" value="Transaldolase_AS"/>
</dbReference>
<dbReference type="GO" id="GO:0016832">
    <property type="term" value="F:aldehyde-lyase activity"/>
    <property type="evidence" value="ECO:0007669"/>
    <property type="project" value="InterPro"/>
</dbReference>
<gene>
    <name evidence="4" type="primary">tal_3</name>
    <name evidence="4" type="ORF">PEDI_47580</name>
</gene>
<reference evidence="4 5" key="1">
    <citation type="submission" date="2021-12" db="EMBL/GenBank/DDBJ databases">
        <title>Genome sequencing of bacteria with rrn-lacking chromosome and rrn-plasmid.</title>
        <authorList>
            <person name="Anda M."/>
            <person name="Iwasaki W."/>
        </authorList>
    </citation>
    <scope>NUCLEOTIDE SEQUENCE [LARGE SCALE GENOMIC DNA]</scope>
    <source>
        <strain evidence="4 5">NBRC 15940</strain>
    </source>
</reference>
<evidence type="ECO:0000256" key="1">
    <source>
        <dbReference type="ARBA" id="ARBA00004496"/>
    </source>
</evidence>
<accession>A0AAN4W1Z2</accession>
<dbReference type="PANTHER" id="PTHR10683">
    <property type="entry name" value="TRANSALDOLASE"/>
    <property type="match status" value="1"/>
</dbReference>
<keyword evidence="2" id="KW-0963">Cytoplasm</keyword>
<dbReference type="FunFam" id="3.20.20.70:FF:000018">
    <property type="entry name" value="Probable transaldolase"/>
    <property type="match status" value="1"/>
</dbReference>
<name>A0AAN4W1Z2_9BACT</name>
<dbReference type="GO" id="GO:0005737">
    <property type="term" value="C:cytoplasm"/>
    <property type="evidence" value="ECO:0007669"/>
    <property type="project" value="UniProtKB-SubCell"/>
</dbReference>
<evidence type="ECO:0000313" key="5">
    <source>
        <dbReference type="Proteomes" id="UP001310022"/>
    </source>
</evidence>
<evidence type="ECO:0000256" key="2">
    <source>
        <dbReference type="ARBA" id="ARBA00022490"/>
    </source>
</evidence>
<dbReference type="PROSITE" id="PS01054">
    <property type="entry name" value="TRANSALDOLASE_1"/>
    <property type="match status" value="1"/>
</dbReference>
<keyword evidence="3" id="KW-0704">Schiff base</keyword>
<dbReference type="InterPro" id="IPR013785">
    <property type="entry name" value="Aldolase_TIM"/>
</dbReference>
<dbReference type="AlphaFoldDB" id="A0AAN4W1Z2"/>
<proteinExistence type="predicted"/>